<dbReference type="InterPro" id="IPR006119">
    <property type="entry name" value="Resolv_N"/>
</dbReference>
<dbReference type="Proteomes" id="UP000309668">
    <property type="component" value="Unassembled WGS sequence"/>
</dbReference>
<dbReference type="EMBL" id="VCAO01000009">
    <property type="protein sequence ID" value="TMM46111.1"/>
    <property type="molecule type" value="Genomic_DNA"/>
</dbReference>
<dbReference type="PANTHER" id="PTHR30461:SF26">
    <property type="entry name" value="RESOLVASE HOMOLOG YNEB"/>
    <property type="match status" value="1"/>
</dbReference>
<keyword evidence="10" id="KW-1185">Reference proteome</keyword>
<feature type="domain" description="Resolvase/invertase-type recombinase catalytic" evidence="8">
    <location>
        <begin position="2"/>
        <end position="137"/>
    </location>
</feature>
<dbReference type="RefSeq" id="WP_138619174.1">
    <property type="nucleotide sequence ID" value="NZ_VCAO01000009.1"/>
</dbReference>
<proteinExistence type="inferred from homology"/>
<evidence type="ECO:0000256" key="6">
    <source>
        <dbReference type="PIRSR" id="PIRSR606118-50"/>
    </source>
</evidence>
<dbReference type="GO" id="GO:0015074">
    <property type="term" value="P:DNA integration"/>
    <property type="evidence" value="ECO:0007669"/>
    <property type="project" value="UniProtKB-KW"/>
</dbReference>
<keyword evidence="3" id="KW-0230">DNA invertase</keyword>
<evidence type="ECO:0000259" key="8">
    <source>
        <dbReference type="PROSITE" id="PS51736"/>
    </source>
</evidence>
<dbReference type="SUPFAM" id="SSF53041">
    <property type="entry name" value="Resolvase-like"/>
    <property type="match status" value="1"/>
</dbReference>
<dbReference type="Gene3D" id="3.40.50.1390">
    <property type="entry name" value="Resolvase, N-terminal catalytic domain"/>
    <property type="match status" value="1"/>
</dbReference>
<evidence type="ECO:0000313" key="9">
    <source>
        <dbReference type="EMBL" id="TMM46111.1"/>
    </source>
</evidence>
<keyword evidence="4" id="KW-0238">DNA-binding</keyword>
<sequence>MSIVGYARVSSNSQNLDLQLQLLADAGCEKVFSEKMTGTSRSDRQALAECLDWVREGDTLVVTRLDRLARSGRDLHDIIAQLSSKQVGFRCLQQGAVDTTTSMGKLILGILGAVAEFETDIRKERQREGIERAKSAGVYKERKPTVNVEQVRSLREQEFGATDIATKLGIARASVYRALKDDPLTIAS</sequence>
<dbReference type="PANTHER" id="PTHR30461">
    <property type="entry name" value="DNA-INVERTASE FROM LAMBDOID PROPHAGE"/>
    <property type="match status" value="1"/>
</dbReference>
<dbReference type="AlphaFoldDB" id="A0A5S3P0Q5"/>
<dbReference type="InterPro" id="IPR006118">
    <property type="entry name" value="Recombinase_CS"/>
</dbReference>
<feature type="active site" description="O-(5'-phospho-DNA)-serine intermediate" evidence="6 7">
    <location>
        <position position="10"/>
    </location>
</feature>
<dbReference type="InterPro" id="IPR006120">
    <property type="entry name" value="Resolvase_HTH_dom"/>
</dbReference>
<gene>
    <name evidence="9" type="ORF">FEV51_11755</name>
</gene>
<evidence type="ECO:0000313" key="10">
    <source>
        <dbReference type="Proteomes" id="UP000309668"/>
    </source>
</evidence>
<dbReference type="SUPFAM" id="SSF46689">
    <property type="entry name" value="Homeodomain-like"/>
    <property type="match status" value="1"/>
</dbReference>
<accession>A0A5S3P0Q5</accession>
<comment type="caution">
    <text evidence="9">The sequence shown here is derived from an EMBL/GenBank/DDBJ whole genome shotgun (WGS) entry which is preliminary data.</text>
</comment>
<dbReference type="PROSITE" id="PS00398">
    <property type="entry name" value="RECOMBINASES_2"/>
    <property type="match status" value="1"/>
</dbReference>
<dbReference type="Gene3D" id="1.10.10.60">
    <property type="entry name" value="Homeodomain-like"/>
    <property type="match status" value="1"/>
</dbReference>
<dbReference type="InterPro" id="IPR050639">
    <property type="entry name" value="SSR_resolvase"/>
</dbReference>
<dbReference type="Pfam" id="PF02796">
    <property type="entry name" value="HTH_7"/>
    <property type="match status" value="1"/>
</dbReference>
<name>A0A5S3P0Q5_9SPHN</name>
<evidence type="ECO:0000256" key="7">
    <source>
        <dbReference type="PROSITE-ProRule" id="PRU10137"/>
    </source>
</evidence>
<dbReference type="Pfam" id="PF00239">
    <property type="entry name" value="Resolvase"/>
    <property type="match status" value="1"/>
</dbReference>
<evidence type="ECO:0000256" key="1">
    <source>
        <dbReference type="ARBA" id="ARBA00009913"/>
    </source>
</evidence>
<keyword evidence="5" id="KW-0233">DNA recombination</keyword>
<evidence type="ECO:0000256" key="5">
    <source>
        <dbReference type="ARBA" id="ARBA00023172"/>
    </source>
</evidence>
<organism evidence="9 10">
    <name type="scientific">Qipengyuania marisflavi</name>
    <dbReference type="NCBI Taxonomy" id="2486356"/>
    <lineage>
        <taxon>Bacteria</taxon>
        <taxon>Pseudomonadati</taxon>
        <taxon>Pseudomonadota</taxon>
        <taxon>Alphaproteobacteria</taxon>
        <taxon>Sphingomonadales</taxon>
        <taxon>Erythrobacteraceae</taxon>
        <taxon>Qipengyuania</taxon>
    </lineage>
</organism>
<dbReference type="CDD" id="cd03768">
    <property type="entry name" value="SR_ResInv"/>
    <property type="match status" value="1"/>
</dbReference>
<reference evidence="9 10" key="1">
    <citation type="submission" date="2019-05" db="EMBL/GenBank/DDBJ databases">
        <title>Erythrobacter marisflavi sp. nov., isolated from isolated from water of an estuary environment.</title>
        <authorList>
            <person name="Yoon J.-H."/>
        </authorList>
    </citation>
    <scope>NUCLEOTIDE SEQUENCE [LARGE SCALE GENOMIC DNA]</scope>
    <source>
        <strain evidence="9 10">KEM-5</strain>
    </source>
</reference>
<keyword evidence="2" id="KW-0229">DNA integration</keyword>
<dbReference type="SMART" id="SM00857">
    <property type="entry name" value="Resolvase"/>
    <property type="match status" value="1"/>
</dbReference>
<dbReference type="FunFam" id="3.40.50.1390:FF:000001">
    <property type="entry name" value="DNA recombinase"/>
    <property type="match status" value="1"/>
</dbReference>
<evidence type="ECO:0000256" key="4">
    <source>
        <dbReference type="ARBA" id="ARBA00023125"/>
    </source>
</evidence>
<dbReference type="PROSITE" id="PS51736">
    <property type="entry name" value="RECOMBINASES_3"/>
    <property type="match status" value="1"/>
</dbReference>
<evidence type="ECO:0000256" key="3">
    <source>
        <dbReference type="ARBA" id="ARBA00023100"/>
    </source>
</evidence>
<dbReference type="GO" id="GO:0000150">
    <property type="term" value="F:DNA strand exchange activity"/>
    <property type="evidence" value="ECO:0007669"/>
    <property type="project" value="UniProtKB-KW"/>
</dbReference>
<dbReference type="InterPro" id="IPR036162">
    <property type="entry name" value="Resolvase-like_N_sf"/>
</dbReference>
<dbReference type="InterPro" id="IPR009057">
    <property type="entry name" value="Homeodomain-like_sf"/>
</dbReference>
<dbReference type="PROSITE" id="PS00397">
    <property type="entry name" value="RECOMBINASES_1"/>
    <property type="match status" value="1"/>
</dbReference>
<protein>
    <submittedName>
        <fullName evidence="9">Recombinase family protein</fullName>
    </submittedName>
</protein>
<dbReference type="GO" id="GO:0003677">
    <property type="term" value="F:DNA binding"/>
    <property type="evidence" value="ECO:0007669"/>
    <property type="project" value="UniProtKB-KW"/>
</dbReference>
<comment type="similarity">
    <text evidence="1">Belongs to the site-specific recombinase resolvase family.</text>
</comment>
<dbReference type="OrthoDB" id="114045at2"/>
<evidence type="ECO:0000256" key="2">
    <source>
        <dbReference type="ARBA" id="ARBA00022908"/>
    </source>
</evidence>